<feature type="binding site" evidence="5">
    <location>
        <position position="380"/>
    </location>
    <ligand>
        <name>substrate</name>
    </ligand>
</feature>
<keyword evidence="5 8" id="KW-0457">Lysine biosynthesis</keyword>
<dbReference type="GO" id="GO:0008836">
    <property type="term" value="F:diaminopimelate decarboxylase activity"/>
    <property type="evidence" value="ECO:0007669"/>
    <property type="project" value="UniProtKB-UniRule"/>
</dbReference>
<dbReference type="PANTHER" id="PTHR43727">
    <property type="entry name" value="DIAMINOPIMELATE DECARBOXYLASE"/>
    <property type="match status" value="1"/>
</dbReference>
<feature type="binding site" evidence="5">
    <location>
        <position position="380"/>
    </location>
    <ligand>
        <name>pyridoxal 5'-phosphate</name>
        <dbReference type="ChEBI" id="CHEBI:597326"/>
    </ligand>
</feature>
<feature type="binding site" evidence="5">
    <location>
        <position position="324"/>
    </location>
    <ligand>
        <name>substrate</name>
    </ligand>
</feature>
<dbReference type="AlphaFoldDB" id="A0A166BZG7"/>
<comment type="similarity">
    <text evidence="5">Belongs to the Orn/Lys/Arg decarboxylase class-II family. LysA subfamily.</text>
</comment>
<reference evidence="10 11" key="1">
    <citation type="submission" date="2016-04" db="EMBL/GenBank/DDBJ databases">
        <title>Genome sequence of Methanobrevibacter curvatus DSM 11111.</title>
        <authorList>
            <person name="Poehlein A."/>
            <person name="Seedorf H."/>
            <person name="Daniel R."/>
        </authorList>
    </citation>
    <scope>NUCLEOTIDE SEQUENCE [LARGE SCALE GENOMIC DNA]</scope>
    <source>
        <strain evidence="10 11">DSM 11111</strain>
    </source>
</reference>
<feature type="binding site" evidence="5">
    <location>
        <position position="320"/>
    </location>
    <ligand>
        <name>substrate</name>
    </ligand>
</feature>
<gene>
    <name evidence="5 10" type="primary">lysA</name>
    <name evidence="10" type="ORF">MBCUR_19440</name>
</gene>
<evidence type="ECO:0000256" key="1">
    <source>
        <dbReference type="ARBA" id="ARBA00001933"/>
    </source>
</evidence>
<comment type="cofactor">
    <cofactor evidence="1 5 7 8">
        <name>pyridoxal 5'-phosphate</name>
        <dbReference type="ChEBI" id="CHEBI:597326"/>
    </cofactor>
</comment>
<feature type="binding site" evidence="5">
    <location>
        <position position="285"/>
    </location>
    <ligand>
        <name>substrate</name>
    </ligand>
</feature>
<dbReference type="Proteomes" id="UP000077245">
    <property type="component" value="Unassembled WGS sequence"/>
</dbReference>
<feature type="binding site" evidence="5">
    <location>
        <position position="352"/>
    </location>
    <ligand>
        <name>substrate</name>
    </ligand>
</feature>
<dbReference type="PROSITE" id="PS00878">
    <property type="entry name" value="ODR_DC_2_1"/>
    <property type="match status" value="1"/>
</dbReference>
<dbReference type="InterPro" id="IPR029066">
    <property type="entry name" value="PLP-binding_barrel"/>
</dbReference>
<dbReference type="CDD" id="cd06828">
    <property type="entry name" value="PLPDE_III_DapDC"/>
    <property type="match status" value="1"/>
</dbReference>
<dbReference type="Pfam" id="PF02784">
    <property type="entry name" value="Orn_Arg_deC_N"/>
    <property type="match status" value="1"/>
</dbReference>
<dbReference type="InterPro" id="IPR002986">
    <property type="entry name" value="DAP_deCOOHase_LysA"/>
</dbReference>
<dbReference type="FunFam" id="3.20.20.10:FF:000003">
    <property type="entry name" value="Diaminopimelate decarboxylase"/>
    <property type="match status" value="1"/>
</dbReference>
<dbReference type="PATRIC" id="fig|49547.3.peg.2055"/>
<comment type="catalytic activity">
    <reaction evidence="5 8">
        <text>meso-2,6-diaminopimelate + H(+) = L-lysine + CO2</text>
        <dbReference type="Rhea" id="RHEA:15101"/>
        <dbReference type="ChEBI" id="CHEBI:15378"/>
        <dbReference type="ChEBI" id="CHEBI:16526"/>
        <dbReference type="ChEBI" id="CHEBI:32551"/>
        <dbReference type="ChEBI" id="CHEBI:57791"/>
        <dbReference type="EC" id="4.1.1.20"/>
    </reaction>
</comment>
<evidence type="ECO:0000256" key="7">
    <source>
        <dbReference type="PIRSR" id="PIRSR600183-50"/>
    </source>
</evidence>
<evidence type="ECO:0000259" key="9">
    <source>
        <dbReference type="Pfam" id="PF02784"/>
    </source>
</evidence>
<protein>
    <recommendedName>
        <fullName evidence="5 6">Diaminopimelate decarboxylase</fullName>
        <shortName evidence="5">DAP decarboxylase</shortName>
        <shortName evidence="5">DAPDC</shortName>
        <ecNumber evidence="5 6">4.1.1.20</ecNumber>
    </recommendedName>
</protein>
<feature type="modified residue" description="N6-(pyridoxal phosphate)lysine" evidence="5 7">
    <location>
        <position position="64"/>
    </location>
</feature>
<feature type="binding site" evidence="5">
    <location>
        <begin position="282"/>
        <end position="285"/>
    </location>
    <ligand>
        <name>pyridoxal 5'-phosphate</name>
        <dbReference type="ChEBI" id="CHEBI:597326"/>
    </ligand>
</feature>
<dbReference type="UniPathway" id="UPA00034">
    <property type="reaction ID" value="UER00027"/>
</dbReference>
<dbReference type="EMBL" id="LWMV01000227">
    <property type="protein sequence ID" value="KZX10057.1"/>
    <property type="molecule type" value="Genomic_DNA"/>
</dbReference>
<sequence length="429" mass="47959">MNLNLKINEKKHAEIGGIDCNDIASEFGTPLYVIDEERIRDNYNRVYNAFSKNYKNFKIFYACKANTNLAVMRILESEGSSIDAVSTGEVYTALKSGFTSDRILFTGNNVRDDEMDYVHNSNVRINVDSISQLKRLAKIINPDGYKISFRVNPNVGAGHHKHCITGGPMSKFGIMEEEAVEVYKLAIDLGFKPVGMHSHIGSGILNPEPFKLATEAMMKIAGNVFENTDVDFEFLDFGGGLGIPYKPEEPILDIENFAKEITSIYKGKLDEYGMGKPDLYIEPGRYIVGDASYLLTRVNTVKQSYRKFIGVDSGFNTLLRPSMYESYHHIVVANKANEKAVENVDVAGNVCESGDLFARDRPLPKIDEGDLIAILNSGAYAFSMSSQYNSRPRVAEVLVNDGGAELIREKETYEDLYTKQIVPKRLLKD</sequence>
<dbReference type="Gene3D" id="2.40.37.10">
    <property type="entry name" value="Lyase, Ornithine Decarboxylase, Chain A, domain 1"/>
    <property type="match status" value="1"/>
</dbReference>
<comment type="function">
    <text evidence="5">Specifically catalyzes the decarboxylation of meso-diaminopimelate (meso-DAP) to L-lysine.</text>
</comment>
<dbReference type="EC" id="4.1.1.20" evidence="5 6"/>
<keyword evidence="5" id="KW-0028">Amino-acid biosynthesis</keyword>
<dbReference type="InterPro" id="IPR000183">
    <property type="entry name" value="Orn/DAP/Arg_de-COase"/>
</dbReference>
<comment type="caution">
    <text evidence="10">The sequence shown here is derived from an EMBL/GenBank/DDBJ whole genome shotgun (WGS) entry which is preliminary data.</text>
</comment>
<evidence type="ECO:0000256" key="8">
    <source>
        <dbReference type="RuleBase" id="RU003738"/>
    </source>
</evidence>
<dbReference type="GO" id="GO:0030170">
    <property type="term" value="F:pyridoxal phosphate binding"/>
    <property type="evidence" value="ECO:0007669"/>
    <property type="project" value="UniProtKB-UniRule"/>
</dbReference>
<evidence type="ECO:0000256" key="4">
    <source>
        <dbReference type="ARBA" id="ARBA00023239"/>
    </source>
</evidence>
<evidence type="ECO:0000256" key="3">
    <source>
        <dbReference type="ARBA" id="ARBA00022898"/>
    </source>
</evidence>
<dbReference type="RefSeq" id="WP_067092758.1">
    <property type="nucleotide sequence ID" value="NZ_LWMV01000227.1"/>
</dbReference>
<evidence type="ECO:0000256" key="2">
    <source>
        <dbReference type="ARBA" id="ARBA00022793"/>
    </source>
</evidence>
<keyword evidence="11" id="KW-1185">Reference proteome</keyword>
<evidence type="ECO:0000256" key="6">
    <source>
        <dbReference type="NCBIfam" id="TIGR01048"/>
    </source>
</evidence>
<proteinExistence type="inferred from homology"/>
<dbReference type="PRINTS" id="PR01179">
    <property type="entry name" value="ODADCRBXLASE"/>
</dbReference>
<dbReference type="SUPFAM" id="SSF50621">
    <property type="entry name" value="Alanine racemase C-terminal domain-like"/>
    <property type="match status" value="1"/>
</dbReference>
<dbReference type="InterPro" id="IPR009006">
    <property type="entry name" value="Ala_racemase/Decarboxylase_C"/>
</dbReference>
<dbReference type="NCBIfam" id="TIGR01048">
    <property type="entry name" value="lysA"/>
    <property type="match status" value="1"/>
</dbReference>
<evidence type="ECO:0000313" key="10">
    <source>
        <dbReference type="EMBL" id="KZX10057.1"/>
    </source>
</evidence>
<dbReference type="HAMAP" id="MF_02120">
    <property type="entry name" value="LysA"/>
    <property type="match status" value="1"/>
</dbReference>
<keyword evidence="3 5" id="KW-0663">Pyridoxal phosphate</keyword>
<dbReference type="PANTHER" id="PTHR43727:SF2">
    <property type="entry name" value="GROUP IV DECARBOXYLASE"/>
    <property type="match status" value="1"/>
</dbReference>
<dbReference type="STRING" id="49547.MBCUR_19440"/>
<feature type="active site" description="Proton donor" evidence="7">
    <location>
        <position position="351"/>
    </location>
</feature>
<dbReference type="SUPFAM" id="SSF51419">
    <property type="entry name" value="PLP-binding barrel"/>
    <property type="match status" value="1"/>
</dbReference>
<keyword evidence="4 5" id="KW-0456">Lyase</keyword>
<comment type="pathway">
    <text evidence="5 8">Amino-acid biosynthesis; L-lysine biosynthesis via DAP pathway; L-lysine from DL-2,6-diaminopimelate: step 1/1.</text>
</comment>
<dbReference type="PRINTS" id="PR01181">
    <property type="entry name" value="DAPDCRBXLASE"/>
</dbReference>
<organism evidence="10 11">
    <name type="scientific">Methanobrevibacter curvatus</name>
    <dbReference type="NCBI Taxonomy" id="49547"/>
    <lineage>
        <taxon>Archaea</taxon>
        <taxon>Methanobacteriati</taxon>
        <taxon>Methanobacteriota</taxon>
        <taxon>Methanomada group</taxon>
        <taxon>Methanobacteria</taxon>
        <taxon>Methanobacteriales</taxon>
        <taxon>Methanobacteriaceae</taxon>
        <taxon>Methanobrevibacter</taxon>
    </lineage>
</organism>
<accession>A0A166BZG7</accession>
<dbReference type="GO" id="GO:0009089">
    <property type="term" value="P:lysine biosynthetic process via diaminopimelate"/>
    <property type="evidence" value="ECO:0007669"/>
    <property type="project" value="UniProtKB-UniRule"/>
</dbReference>
<name>A0A166BZG7_9EURY</name>
<evidence type="ECO:0000313" key="11">
    <source>
        <dbReference type="Proteomes" id="UP000077245"/>
    </source>
</evidence>
<evidence type="ECO:0000256" key="5">
    <source>
        <dbReference type="HAMAP-Rule" id="MF_02120"/>
    </source>
</evidence>
<keyword evidence="2 5" id="KW-0210">Decarboxylase</keyword>
<dbReference type="OrthoDB" id="18565at2157"/>
<feature type="domain" description="Orn/DAP/Arg decarboxylase 2 N-terminal" evidence="9">
    <location>
        <begin position="44"/>
        <end position="289"/>
    </location>
</feature>
<dbReference type="InterPro" id="IPR022653">
    <property type="entry name" value="De-COase2_pyr-phos_BS"/>
</dbReference>
<feature type="binding site" evidence="5">
    <location>
        <position position="240"/>
    </location>
    <ligand>
        <name>pyridoxal 5'-phosphate</name>
        <dbReference type="ChEBI" id="CHEBI:597326"/>
    </ligand>
</feature>
<dbReference type="Gene3D" id="3.20.20.10">
    <property type="entry name" value="Alanine racemase"/>
    <property type="match status" value="1"/>
</dbReference>
<dbReference type="InterPro" id="IPR022644">
    <property type="entry name" value="De-COase2_N"/>
</dbReference>
<comment type="subunit">
    <text evidence="5">Homodimer.</text>
</comment>